<dbReference type="GO" id="GO:0016226">
    <property type="term" value="P:iron-sulfur cluster assembly"/>
    <property type="evidence" value="ECO:0007669"/>
    <property type="project" value="InterPro"/>
</dbReference>
<evidence type="ECO:0000313" key="3">
    <source>
        <dbReference type="Proteomes" id="UP000050640"/>
    </source>
</evidence>
<dbReference type="GO" id="GO:0005739">
    <property type="term" value="C:mitochondrion"/>
    <property type="evidence" value="ECO:0007669"/>
    <property type="project" value="TreeGrafter"/>
</dbReference>
<sequence>MNKSMIAMKNWRLLLAIRKDYAKDGAVTDLKITRNCVNRLREVASTGEHLRIMVDGGGCSGFEYKMSLDNKINDSDLVFCKDDIKVVVDERSLQFLKGATVDYSEDLMRSSFRIVNNPIAEKGCSCGSSFAVKMD</sequence>
<dbReference type="PANTHER" id="PTHR43011:SF1">
    <property type="entry name" value="IRON-SULFUR CLUSTER ASSEMBLY 2 HOMOLOG, MITOCHONDRIAL"/>
    <property type="match status" value="1"/>
</dbReference>
<dbReference type="GO" id="GO:0005506">
    <property type="term" value="F:iron ion binding"/>
    <property type="evidence" value="ECO:0007669"/>
    <property type="project" value="TreeGrafter"/>
</dbReference>
<accession>A0A0R3RGC7</accession>
<dbReference type="InterPro" id="IPR035903">
    <property type="entry name" value="HesB-like_dom_sf"/>
</dbReference>
<keyword evidence="3" id="KW-1185">Reference proteome</keyword>
<dbReference type="GO" id="GO:0051537">
    <property type="term" value="F:2 iron, 2 sulfur cluster binding"/>
    <property type="evidence" value="ECO:0007669"/>
    <property type="project" value="TreeGrafter"/>
</dbReference>
<dbReference type="PANTHER" id="PTHR43011">
    <property type="entry name" value="IRON-SULFUR CLUSTER ASSEMBLY 2 HOMOLOG, MITOCHONDRIAL"/>
    <property type="match status" value="1"/>
</dbReference>
<dbReference type="STRING" id="1147741.A0A0R3RGC7"/>
<dbReference type="SUPFAM" id="SSF89360">
    <property type="entry name" value="HesB-like domain"/>
    <property type="match status" value="1"/>
</dbReference>
<evidence type="ECO:0000259" key="2">
    <source>
        <dbReference type="Pfam" id="PF01521"/>
    </source>
</evidence>
<dbReference type="WBParaSite" id="EEL_0000045701-mRNA-1">
    <property type="protein sequence ID" value="EEL_0000045701-mRNA-1"/>
    <property type="gene ID" value="EEL_0000045701"/>
</dbReference>
<comment type="similarity">
    <text evidence="1">Belongs to the HesB/IscA family.</text>
</comment>
<dbReference type="InterPro" id="IPR016092">
    <property type="entry name" value="ATAP"/>
</dbReference>
<dbReference type="Proteomes" id="UP000050640">
    <property type="component" value="Unplaced"/>
</dbReference>
<dbReference type="AlphaFoldDB" id="A0A0R3RGC7"/>
<evidence type="ECO:0000256" key="1">
    <source>
        <dbReference type="ARBA" id="ARBA00006718"/>
    </source>
</evidence>
<dbReference type="InterPro" id="IPR000361">
    <property type="entry name" value="ATAP_core_dom"/>
</dbReference>
<proteinExistence type="inferred from homology"/>
<feature type="domain" description="Core" evidence="2">
    <location>
        <begin position="30"/>
        <end position="127"/>
    </location>
</feature>
<protein>
    <submittedName>
        <fullName evidence="4">Fe-S_biosyn domain-containing protein</fullName>
    </submittedName>
</protein>
<dbReference type="FunFam" id="2.60.300.12:FF:000025">
    <property type="match status" value="1"/>
</dbReference>
<name>A0A0R3RGC7_9BILA</name>
<reference evidence="4" key="1">
    <citation type="submission" date="2017-02" db="UniProtKB">
        <authorList>
            <consortium name="WormBaseParasite"/>
        </authorList>
    </citation>
    <scope>IDENTIFICATION</scope>
</reference>
<evidence type="ECO:0000313" key="4">
    <source>
        <dbReference type="WBParaSite" id="EEL_0000045701-mRNA-1"/>
    </source>
</evidence>
<organism evidence="3 4">
    <name type="scientific">Elaeophora elaphi</name>
    <dbReference type="NCBI Taxonomy" id="1147741"/>
    <lineage>
        <taxon>Eukaryota</taxon>
        <taxon>Metazoa</taxon>
        <taxon>Ecdysozoa</taxon>
        <taxon>Nematoda</taxon>
        <taxon>Chromadorea</taxon>
        <taxon>Rhabditida</taxon>
        <taxon>Spirurina</taxon>
        <taxon>Spiruromorpha</taxon>
        <taxon>Filarioidea</taxon>
        <taxon>Onchocercidae</taxon>
        <taxon>Elaeophora</taxon>
    </lineage>
</organism>
<dbReference type="Pfam" id="PF01521">
    <property type="entry name" value="Fe-S_biosyn"/>
    <property type="match status" value="1"/>
</dbReference>
<dbReference type="NCBIfam" id="TIGR00049">
    <property type="entry name" value="iron-sulfur cluster assembly accessory protein"/>
    <property type="match status" value="1"/>
</dbReference>
<dbReference type="Gene3D" id="2.60.300.12">
    <property type="entry name" value="HesB-like domain"/>
    <property type="match status" value="1"/>
</dbReference>
<dbReference type="GO" id="GO:0051539">
    <property type="term" value="F:4 iron, 4 sulfur cluster binding"/>
    <property type="evidence" value="ECO:0007669"/>
    <property type="project" value="TreeGrafter"/>
</dbReference>